<gene>
    <name evidence="2" type="ORF">BD410DRAFT_781909</name>
</gene>
<accession>A0A4Y7QKT6</accession>
<name>A0A4Y7QKT6_9AGAM</name>
<dbReference type="EMBL" id="ML170158">
    <property type="protein sequence ID" value="TDL27976.1"/>
    <property type="molecule type" value="Genomic_DNA"/>
</dbReference>
<feature type="compositionally biased region" description="Polar residues" evidence="1">
    <location>
        <begin position="855"/>
        <end position="864"/>
    </location>
</feature>
<evidence type="ECO:0008006" key="4">
    <source>
        <dbReference type="Google" id="ProtNLM"/>
    </source>
</evidence>
<evidence type="ECO:0000313" key="3">
    <source>
        <dbReference type="Proteomes" id="UP000294933"/>
    </source>
</evidence>
<feature type="compositionally biased region" description="Polar residues" evidence="1">
    <location>
        <begin position="761"/>
        <end position="775"/>
    </location>
</feature>
<dbReference type="STRING" id="50990.A0A4Y7QKT6"/>
<sequence>MSTTDILFNSPALHSLKRNQLVQLCKRHNVKATGKNTDIIERLKDHALTLPSGGSVNNMEIDEEDKENLVDGSREARHRPSDLWEVVMEDIPEESGSMGTHSSTKSLQLATAHGEFGTGQSKTSSVTSSIKALASSFGLKRSMSSNTHYTIADVSTAGSSVIRAPSVRNTIPQPIQNTRDSLSAHAVPYSALPPTPATSLPHTDHFTLQDLDTSMSSVDRPIPGLEGREGVEASATNSTIRLITMPFVPSAPSPPRLKPFEPTFELVPPTPGKFGIPKWPLSPQASQNEEGVYPSLRVPATQDDNDDGVAMPGGLSPARPIRTPKRISQGRSPHAAAANGAILSPPRNEPFIFGSPDPRHSISNTEFKNAASSVLAEMNARLGLSGAKALSIDIMKNGAPARDFGGSGISKDKREPGMRFEKAHEEQFAKMDSITKHYAAKRAIQRDDEAPVTTGAKRKSSTVGKGRPSVARPGRRSGARVISAGTRKKMALPGGFGDDSDDDETEDVRRTSKRPRVSQLTKELDKKRVSIAPLPSKGPAGDDSEDEETEQARKEREAIKRKLEYNKAKRRSSMGRVSVGGGKAPLIANKKAATSRFGFLNSAKSLVKSVWNRGAGAPSKTSSIPVPKPAPAPTPVAAKPPVPERKPPSHLLTKPVPVALKQKDNKKPTLPASRPSVSAARPTTRSTSDDSGPGQFLKPSVPASRIASTSSVSSRSRSRSPIPAFNGDSVRSSRTNLSVSASGSTSGSLRSRLGSSVGVATKTSASRVSSMGTRGSSASKSAQSSVGTRSSSVSSAVGSMGTRSRPPSTLHMPTASSLAKMQSNVRPPQSSAAPRGPRPLPQKPELANVSEVQDALTQITNAQMSAAPRSAGVHLSPSKIPVSASPAKQQSGATIFSTPLPLIAAPELGNDINPITGIPSPTREDTSSGTLPQPAAKERTRVPSTRRPRISRSRVIAKLGAKRAAVDSASGSMTKATPSKGGRTRSSVGTAARRSLGGKAVGSSRALGGDPSVRMSAKKRARQSEYVRRRSAKAQLGVGPLAFGGEGMDVDDI</sequence>
<feature type="compositionally biased region" description="Polar residues" evidence="1">
    <location>
        <begin position="814"/>
        <end position="832"/>
    </location>
</feature>
<feature type="compositionally biased region" description="Basic and acidic residues" evidence="1">
    <location>
        <begin position="550"/>
        <end position="567"/>
    </location>
</feature>
<dbReference type="AlphaFoldDB" id="A0A4Y7QKT6"/>
<organism evidence="2 3">
    <name type="scientific">Rickenella mellea</name>
    <dbReference type="NCBI Taxonomy" id="50990"/>
    <lineage>
        <taxon>Eukaryota</taxon>
        <taxon>Fungi</taxon>
        <taxon>Dikarya</taxon>
        <taxon>Basidiomycota</taxon>
        <taxon>Agaricomycotina</taxon>
        <taxon>Agaricomycetes</taxon>
        <taxon>Hymenochaetales</taxon>
        <taxon>Rickenellaceae</taxon>
        <taxon>Rickenella</taxon>
    </lineage>
</organism>
<evidence type="ECO:0000313" key="2">
    <source>
        <dbReference type="EMBL" id="TDL27976.1"/>
    </source>
</evidence>
<feature type="region of interest" description="Disordered" evidence="1">
    <location>
        <begin position="443"/>
        <end position="582"/>
    </location>
</feature>
<keyword evidence="3" id="KW-1185">Reference proteome</keyword>
<feature type="region of interest" description="Disordered" evidence="1">
    <location>
        <begin position="907"/>
        <end position="1031"/>
    </location>
</feature>
<proteinExistence type="predicted"/>
<feature type="compositionally biased region" description="Polar residues" evidence="1">
    <location>
        <begin position="681"/>
        <end position="690"/>
    </location>
</feature>
<evidence type="ECO:0000256" key="1">
    <source>
        <dbReference type="SAM" id="MobiDB-lite"/>
    </source>
</evidence>
<dbReference type="OrthoDB" id="5964929at2759"/>
<feature type="compositionally biased region" description="Pro residues" evidence="1">
    <location>
        <begin position="626"/>
        <end position="641"/>
    </location>
</feature>
<dbReference type="VEuPathDB" id="FungiDB:BD410DRAFT_781909"/>
<dbReference type="Proteomes" id="UP000294933">
    <property type="component" value="Unassembled WGS sequence"/>
</dbReference>
<feature type="region of interest" description="Disordered" evidence="1">
    <location>
        <begin position="613"/>
        <end position="891"/>
    </location>
</feature>
<feature type="region of interest" description="Disordered" evidence="1">
    <location>
        <begin position="54"/>
        <end position="77"/>
    </location>
</feature>
<reference evidence="2 3" key="1">
    <citation type="submission" date="2018-06" db="EMBL/GenBank/DDBJ databases">
        <title>A transcriptomic atlas of mushroom development highlights an independent origin of complex multicellularity.</title>
        <authorList>
            <consortium name="DOE Joint Genome Institute"/>
            <person name="Krizsan K."/>
            <person name="Almasi E."/>
            <person name="Merenyi Z."/>
            <person name="Sahu N."/>
            <person name="Viragh M."/>
            <person name="Koszo T."/>
            <person name="Mondo S."/>
            <person name="Kiss B."/>
            <person name="Balint B."/>
            <person name="Kues U."/>
            <person name="Barry K."/>
            <person name="Hegedus J.C."/>
            <person name="Henrissat B."/>
            <person name="Johnson J."/>
            <person name="Lipzen A."/>
            <person name="Ohm R."/>
            <person name="Nagy I."/>
            <person name="Pangilinan J."/>
            <person name="Yan J."/>
            <person name="Xiong Y."/>
            <person name="Grigoriev I.V."/>
            <person name="Hibbett D.S."/>
            <person name="Nagy L.G."/>
        </authorList>
    </citation>
    <scope>NUCLEOTIDE SEQUENCE [LARGE SCALE GENOMIC DNA]</scope>
    <source>
        <strain evidence="2 3">SZMC22713</strain>
    </source>
</reference>
<feature type="region of interest" description="Disordered" evidence="1">
    <location>
        <begin position="302"/>
        <end position="343"/>
    </location>
</feature>
<feature type="compositionally biased region" description="Low complexity" evidence="1">
    <location>
        <begin position="776"/>
        <end position="799"/>
    </location>
</feature>
<protein>
    <recommendedName>
        <fullName evidence="4">SAP domain-containing protein</fullName>
    </recommendedName>
</protein>
<feature type="compositionally biased region" description="Low complexity" evidence="1">
    <location>
        <begin position="737"/>
        <end position="759"/>
    </location>
</feature>
<feature type="compositionally biased region" description="Basic and acidic residues" evidence="1">
    <location>
        <begin position="67"/>
        <end position="77"/>
    </location>
</feature>
<feature type="compositionally biased region" description="Low complexity" evidence="1">
    <location>
        <begin position="704"/>
        <end position="715"/>
    </location>
</feature>